<protein>
    <recommendedName>
        <fullName evidence="2">Cadmium carbonic anhydrase</fullName>
    </recommendedName>
</protein>
<name>A0A3B0VF12_9ZZZZ</name>
<dbReference type="InterPro" id="IPR036398">
    <property type="entry name" value="CA_dom_sf"/>
</dbReference>
<reference evidence="1" key="1">
    <citation type="submission" date="2018-06" db="EMBL/GenBank/DDBJ databases">
        <authorList>
            <person name="Zhirakovskaya E."/>
        </authorList>
    </citation>
    <scope>NUCLEOTIDE SEQUENCE</scope>
</reference>
<proteinExistence type="predicted"/>
<dbReference type="EMBL" id="UOEW01000351">
    <property type="protein sequence ID" value="VAW42208.1"/>
    <property type="molecule type" value="Genomic_DNA"/>
</dbReference>
<sequence>MKFIKSNAAITVALVASLISISACNNKNSSTKTVQADPAACEGFGPQTPRDIDNARGENDRVFATAPNYQKMNLCNIHYHNNAEHKAKDFSIYAGSGDNGYGGGYQCNISKSLSKAELTPTKEPVCKDLKPGDTIEVHWVHTSCDIKPGQGLGSCLSDSCTEPLLRVETQVFTVVNDSSALNFNDLSYQGNMVNGLHQAKSLPTNTGKPVEFLGSTTGPKYTEQQCSPLEVTWSVRPQCSKVDINSLGQWCKGNVFAEDHAHGVRKLVTNPKLLSEIN</sequence>
<gene>
    <name evidence="1" type="ORF">MNBD_GAMMA01-670</name>
</gene>
<dbReference type="PROSITE" id="PS51257">
    <property type="entry name" value="PROKAR_LIPOPROTEIN"/>
    <property type="match status" value="1"/>
</dbReference>
<evidence type="ECO:0000313" key="1">
    <source>
        <dbReference type="EMBL" id="VAW42208.1"/>
    </source>
</evidence>
<accession>A0A3B0VF12</accession>
<evidence type="ECO:0008006" key="2">
    <source>
        <dbReference type="Google" id="ProtNLM"/>
    </source>
</evidence>
<dbReference type="SUPFAM" id="SSF51069">
    <property type="entry name" value="Carbonic anhydrase"/>
    <property type="match status" value="1"/>
</dbReference>
<dbReference type="InterPro" id="IPR018883">
    <property type="entry name" value="Delta_CA"/>
</dbReference>
<dbReference type="Pfam" id="PF10563">
    <property type="entry name" value="CA_like"/>
    <property type="match status" value="1"/>
</dbReference>
<organism evidence="1">
    <name type="scientific">hydrothermal vent metagenome</name>
    <dbReference type="NCBI Taxonomy" id="652676"/>
    <lineage>
        <taxon>unclassified sequences</taxon>
        <taxon>metagenomes</taxon>
        <taxon>ecological metagenomes</taxon>
    </lineage>
</organism>
<dbReference type="AlphaFoldDB" id="A0A3B0VF12"/>